<keyword evidence="7" id="KW-1133">Transmembrane helix</keyword>
<dbReference type="PANTHER" id="PTHR11929">
    <property type="entry name" value="ALPHA- 1,3 -FUCOSYLTRANSFERASE"/>
    <property type="match status" value="1"/>
</dbReference>
<gene>
    <name evidence="14" type="ORF">BSL78_05970</name>
</gene>
<keyword evidence="3 11" id="KW-0328">Glycosyltransferase</keyword>
<dbReference type="PANTHER" id="PTHR11929:SF145">
    <property type="entry name" value="ALPHA-(1,3)-FUCOSYLTRANSFERASE FUT-1"/>
    <property type="match status" value="1"/>
</dbReference>
<dbReference type="Pfam" id="PF17039">
    <property type="entry name" value="Glyco_tran_10_N"/>
    <property type="match status" value="1"/>
</dbReference>
<proteinExistence type="inferred from homology"/>
<evidence type="ECO:0000256" key="11">
    <source>
        <dbReference type="RuleBase" id="RU003832"/>
    </source>
</evidence>
<dbReference type="OrthoDB" id="427096at2759"/>
<keyword evidence="5 11" id="KW-0812">Transmembrane</keyword>
<keyword evidence="9" id="KW-0325">Glycoprotein</keyword>
<organism evidence="14 15">
    <name type="scientific">Stichopus japonicus</name>
    <name type="common">Sea cucumber</name>
    <dbReference type="NCBI Taxonomy" id="307972"/>
    <lineage>
        <taxon>Eukaryota</taxon>
        <taxon>Metazoa</taxon>
        <taxon>Echinodermata</taxon>
        <taxon>Eleutherozoa</taxon>
        <taxon>Echinozoa</taxon>
        <taxon>Holothuroidea</taxon>
        <taxon>Aspidochirotacea</taxon>
        <taxon>Aspidochirotida</taxon>
        <taxon>Stichopodidae</taxon>
        <taxon>Apostichopus</taxon>
    </lineage>
</organism>
<feature type="domain" description="Fucosyltransferase C-terminal" evidence="12">
    <location>
        <begin position="236"/>
        <end position="408"/>
    </location>
</feature>
<dbReference type="InterPro" id="IPR031481">
    <property type="entry name" value="Glyco_tran_10_N"/>
</dbReference>
<dbReference type="GO" id="GO:0046920">
    <property type="term" value="F:alpha-(1-&gt;3)-fucosyltransferase activity"/>
    <property type="evidence" value="ECO:0007669"/>
    <property type="project" value="TreeGrafter"/>
</dbReference>
<evidence type="ECO:0000256" key="7">
    <source>
        <dbReference type="ARBA" id="ARBA00022989"/>
    </source>
</evidence>
<evidence type="ECO:0000313" key="14">
    <source>
        <dbReference type="EMBL" id="PIK57150.1"/>
    </source>
</evidence>
<evidence type="ECO:0000313" key="15">
    <source>
        <dbReference type="Proteomes" id="UP000230750"/>
    </source>
</evidence>
<comment type="subcellular location">
    <subcellularLocation>
        <location evidence="10">Endomembrane system</location>
        <topology evidence="10">Single-pass type II membrane protein</topology>
    </subcellularLocation>
    <subcellularLocation>
        <location evidence="11">Golgi apparatus</location>
        <location evidence="11">Golgi stack membrane</location>
        <topology evidence="11">Single-pass type II membrane protein</topology>
    </subcellularLocation>
</comment>
<protein>
    <recommendedName>
        <fullName evidence="11">Fucosyltransferase</fullName>
        <ecNumber evidence="11">2.4.1.-</ecNumber>
    </recommendedName>
</protein>
<comment type="similarity">
    <text evidence="2 11">Belongs to the glycosyltransferase 10 family.</text>
</comment>
<keyword evidence="11" id="KW-0333">Golgi apparatus</keyword>
<dbReference type="SUPFAM" id="SSF53756">
    <property type="entry name" value="UDP-Glycosyltransferase/glycogen phosphorylase"/>
    <property type="match status" value="1"/>
</dbReference>
<evidence type="ECO:0000256" key="10">
    <source>
        <dbReference type="ARBA" id="ARBA00060399"/>
    </source>
</evidence>
<evidence type="ECO:0000256" key="4">
    <source>
        <dbReference type="ARBA" id="ARBA00022679"/>
    </source>
</evidence>
<dbReference type="FunFam" id="3.40.50.11660:FF:000002">
    <property type="entry name" value="Alpha-(1,3)-fucosyltransferase"/>
    <property type="match status" value="1"/>
</dbReference>
<dbReference type="EC" id="2.4.1.-" evidence="11"/>
<evidence type="ECO:0000259" key="12">
    <source>
        <dbReference type="Pfam" id="PF00852"/>
    </source>
</evidence>
<dbReference type="GO" id="GO:0032580">
    <property type="term" value="C:Golgi cisterna membrane"/>
    <property type="evidence" value="ECO:0007669"/>
    <property type="project" value="UniProtKB-SubCell"/>
</dbReference>
<dbReference type="InterPro" id="IPR001503">
    <property type="entry name" value="Glyco_trans_10"/>
</dbReference>
<feature type="domain" description="Fucosyltransferase N-terminal" evidence="13">
    <location>
        <begin position="124"/>
        <end position="215"/>
    </location>
</feature>
<evidence type="ECO:0000256" key="2">
    <source>
        <dbReference type="ARBA" id="ARBA00008919"/>
    </source>
</evidence>
<sequence>MAGYIGPRPKLLIRVPVDLSEIIYQHKSSSMKTTLLFIDKLHFNKKRSILVILLCTTALTVWKYDLINDTTHPVVLFVRRQANNFQYYAGKSSIYFNVKVKYDFVAFKKKPGWHFVVFPCHYICRQYSADVTVRFTTNASDIIGADAVFFTTGPMELEEWEALHRYRSPGQVWIFTTQEPAAIIPDFLPPKVYRYNTYNWSFTFHSTSDIHGAYGWYTPHDKPRSNTRGMNWYQIKPKFACWISSRHCEGLVWDRTKFVKDLNKFIPIDMYGVCGNATISRNRDIAKGVLKKYKFHVSLENSCCSEYLSEKVWNALQTWESVPIVLGGTKEEYDKYMPPHSYIHADDYKSMEELANYILVVGRNESLYNSYFDWRNIGTVQQQSFNDRFPVFQQGACKVVDKFEQHKRSPIRKSFDRYGPHWFGICYRCGEHSWIQDYNFWGERLLYSKTWEDNRTLYWML</sequence>
<dbReference type="AlphaFoldDB" id="A0A2G8LAH4"/>
<keyword evidence="6" id="KW-0735">Signal-anchor</keyword>
<evidence type="ECO:0000259" key="13">
    <source>
        <dbReference type="Pfam" id="PF17039"/>
    </source>
</evidence>
<evidence type="ECO:0000256" key="9">
    <source>
        <dbReference type="ARBA" id="ARBA00023180"/>
    </source>
</evidence>
<evidence type="ECO:0000256" key="6">
    <source>
        <dbReference type="ARBA" id="ARBA00022968"/>
    </source>
</evidence>
<dbReference type="Pfam" id="PF00852">
    <property type="entry name" value="Glyco_transf_10"/>
    <property type="match status" value="1"/>
</dbReference>
<comment type="pathway">
    <text evidence="1">Protein modification; protein glycosylation.</text>
</comment>
<evidence type="ECO:0000256" key="8">
    <source>
        <dbReference type="ARBA" id="ARBA00023136"/>
    </source>
</evidence>
<keyword evidence="15" id="KW-1185">Reference proteome</keyword>
<accession>A0A2G8LAH4</accession>
<dbReference type="EMBL" id="MRZV01000152">
    <property type="protein sequence ID" value="PIK57150.1"/>
    <property type="molecule type" value="Genomic_DNA"/>
</dbReference>
<evidence type="ECO:0000256" key="5">
    <source>
        <dbReference type="ARBA" id="ARBA00022692"/>
    </source>
</evidence>
<dbReference type="UniPathway" id="UPA00378"/>
<dbReference type="Proteomes" id="UP000230750">
    <property type="component" value="Unassembled WGS sequence"/>
</dbReference>
<evidence type="ECO:0000256" key="3">
    <source>
        <dbReference type="ARBA" id="ARBA00022676"/>
    </source>
</evidence>
<dbReference type="Gene3D" id="3.40.50.11660">
    <property type="entry name" value="Glycosyl transferase family 10, C-terminal domain"/>
    <property type="match status" value="1"/>
</dbReference>
<name>A0A2G8LAH4_STIJA</name>
<dbReference type="InterPro" id="IPR055270">
    <property type="entry name" value="Glyco_tran_10_C"/>
</dbReference>
<reference evidence="14 15" key="1">
    <citation type="journal article" date="2017" name="PLoS Biol.">
        <title>The sea cucumber genome provides insights into morphological evolution and visceral regeneration.</title>
        <authorList>
            <person name="Zhang X."/>
            <person name="Sun L."/>
            <person name="Yuan J."/>
            <person name="Sun Y."/>
            <person name="Gao Y."/>
            <person name="Zhang L."/>
            <person name="Li S."/>
            <person name="Dai H."/>
            <person name="Hamel J.F."/>
            <person name="Liu C."/>
            <person name="Yu Y."/>
            <person name="Liu S."/>
            <person name="Lin W."/>
            <person name="Guo K."/>
            <person name="Jin S."/>
            <person name="Xu P."/>
            <person name="Storey K.B."/>
            <person name="Huan P."/>
            <person name="Zhang T."/>
            <person name="Zhou Y."/>
            <person name="Zhang J."/>
            <person name="Lin C."/>
            <person name="Li X."/>
            <person name="Xing L."/>
            <person name="Huo D."/>
            <person name="Sun M."/>
            <person name="Wang L."/>
            <person name="Mercier A."/>
            <person name="Li F."/>
            <person name="Yang H."/>
            <person name="Xiang J."/>
        </authorList>
    </citation>
    <scope>NUCLEOTIDE SEQUENCE [LARGE SCALE GENOMIC DNA]</scope>
    <source>
        <strain evidence="14">Shaxun</strain>
        <tissue evidence="14">Muscle</tissue>
    </source>
</reference>
<evidence type="ECO:0000256" key="1">
    <source>
        <dbReference type="ARBA" id="ARBA00004922"/>
    </source>
</evidence>
<dbReference type="InterPro" id="IPR038577">
    <property type="entry name" value="GT10-like_C_sf"/>
</dbReference>
<keyword evidence="8" id="KW-0472">Membrane</keyword>
<keyword evidence="4 11" id="KW-0808">Transferase</keyword>
<comment type="caution">
    <text evidence="14">The sequence shown here is derived from an EMBL/GenBank/DDBJ whole genome shotgun (WGS) entry which is preliminary data.</text>
</comment>